<dbReference type="Gene3D" id="3.40.50.150">
    <property type="entry name" value="Vaccinia Virus protein VP39"/>
    <property type="match status" value="1"/>
</dbReference>
<dbReference type="EMBL" id="LAVO01000003">
    <property type="protein sequence ID" value="KOS11617.1"/>
    <property type="molecule type" value="Genomic_DNA"/>
</dbReference>
<dbReference type="InterPro" id="IPR029063">
    <property type="entry name" value="SAM-dependent_MTases_sf"/>
</dbReference>
<keyword evidence="6" id="KW-1185">Reference proteome</keyword>
<protein>
    <recommendedName>
        <fullName evidence="4">Methyltransferase domain-containing protein</fullName>
    </recommendedName>
</protein>
<keyword evidence="2" id="KW-0808">Transferase</keyword>
<dbReference type="Proteomes" id="UP000037737">
    <property type="component" value="Unassembled WGS sequence"/>
</dbReference>
<dbReference type="GO" id="GO:0008168">
    <property type="term" value="F:methyltransferase activity"/>
    <property type="evidence" value="ECO:0007669"/>
    <property type="project" value="UniProtKB-KW"/>
</dbReference>
<dbReference type="SUPFAM" id="SSF53335">
    <property type="entry name" value="S-adenosyl-L-methionine-dependent methyltransferases"/>
    <property type="match status" value="1"/>
</dbReference>
<comment type="caution">
    <text evidence="5">The sequence shown here is derived from an EMBL/GenBank/DDBJ whole genome shotgun (WGS) entry which is preliminary data.</text>
</comment>
<dbReference type="Pfam" id="PF13649">
    <property type="entry name" value="Methyltransf_25"/>
    <property type="match status" value="1"/>
</dbReference>
<evidence type="ECO:0000313" key="5">
    <source>
        <dbReference type="EMBL" id="KOS11617.1"/>
    </source>
</evidence>
<evidence type="ECO:0000259" key="4">
    <source>
        <dbReference type="Pfam" id="PF13649"/>
    </source>
</evidence>
<organism evidence="5 6">
    <name type="scientific">Microbacterium aurantiacum</name>
    <dbReference type="NCBI Taxonomy" id="162393"/>
    <lineage>
        <taxon>Bacteria</taxon>
        <taxon>Bacillati</taxon>
        <taxon>Actinomycetota</taxon>
        <taxon>Actinomycetes</taxon>
        <taxon>Micrococcales</taxon>
        <taxon>Microbacteriaceae</taxon>
        <taxon>Microbacterium</taxon>
    </lineage>
</organism>
<evidence type="ECO:0000256" key="1">
    <source>
        <dbReference type="ARBA" id="ARBA00022603"/>
    </source>
</evidence>
<dbReference type="PANTHER" id="PTHR43464">
    <property type="entry name" value="METHYLTRANSFERASE"/>
    <property type="match status" value="1"/>
</dbReference>
<dbReference type="NCBIfam" id="NF004851">
    <property type="entry name" value="PRK06202.1"/>
    <property type="match status" value="1"/>
</dbReference>
<accession>A0A0M8MJX6</accession>
<dbReference type="PATRIC" id="fig|84292.3.peg.708"/>
<keyword evidence="3" id="KW-0949">S-adenosyl-L-methionine</keyword>
<keyword evidence="1" id="KW-0489">Methyltransferase</keyword>
<reference evidence="5" key="1">
    <citation type="submission" date="2015-04" db="EMBL/GenBank/DDBJ databases">
        <title>Complete genome sequence of Microbacterium chocolatum SIT 101, a bacterium enantioselectively hydrolyzing mesomeric diesters.</title>
        <authorList>
            <person name="Li X."/>
            <person name="Xu Y."/>
        </authorList>
    </citation>
    <scope>NUCLEOTIDE SEQUENCE [LARGE SCALE GENOMIC DNA]</scope>
    <source>
        <strain evidence="5">SIT 101</strain>
    </source>
</reference>
<dbReference type="GO" id="GO:0032259">
    <property type="term" value="P:methylation"/>
    <property type="evidence" value="ECO:0007669"/>
    <property type="project" value="UniProtKB-KW"/>
</dbReference>
<dbReference type="CDD" id="cd02440">
    <property type="entry name" value="AdoMet_MTases"/>
    <property type="match status" value="1"/>
</dbReference>
<dbReference type="AlphaFoldDB" id="A0A0M8MJX6"/>
<proteinExistence type="predicted"/>
<evidence type="ECO:0000313" key="6">
    <source>
        <dbReference type="Proteomes" id="UP000037737"/>
    </source>
</evidence>
<sequence>MSLTARDTALRELMDDPDCDPERLRATLRRFDTVNRLVSGWGGVYTRRIRPFLAGLGRPARVLDLGCGGGDVIVRLARMAARDGIPAGWVGADPDARAIEVAAERDAPASVRFTRADSTAILAAGERFDLVVSNHVLHHLDTAALVSFTADSRALATGLVLHGDIARSRLAYALYAAGITPLQRGTFLRTDGLRSIRRSHTPAELQRILDAESPRTWRVATPAPFRLLAESRPGFETAHRAEGGSSD</sequence>
<feature type="domain" description="Methyltransferase" evidence="4">
    <location>
        <begin position="62"/>
        <end position="150"/>
    </location>
</feature>
<dbReference type="InterPro" id="IPR041698">
    <property type="entry name" value="Methyltransf_25"/>
</dbReference>
<dbReference type="OrthoDB" id="9800454at2"/>
<evidence type="ECO:0000256" key="3">
    <source>
        <dbReference type="ARBA" id="ARBA00022691"/>
    </source>
</evidence>
<dbReference type="PANTHER" id="PTHR43464:SF19">
    <property type="entry name" value="UBIQUINONE BIOSYNTHESIS O-METHYLTRANSFERASE, MITOCHONDRIAL"/>
    <property type="match status" value="1"/>
</dbReference>
<evidence type="ECO:0000256" key="2">
    <source>
        <dbReference type="ARBA" id="ARBA00022679"/>
    </source>
</evidence>
<gene>
    <name evidence="5" type="ORF">XI38_03405</name>
</gene>
<name>A0A0M8MJX6_9MICO</name>
<dbReference type="KEGG" id="mcw:A8L33_02795"/>